<dbReference type="EMBL" id="JAHEWS010000004">
    <property type="protein sequence ID" value="MBT1586922.1"/>
    <property type="molecule type" value="Genomic_DNA"/>
</dbReference>
<organism evidence="3 4">
    <name type="scientific">Curtobacterium aurantiacum</name>
    <dbReference type="NCBI Taxonomy" id="3236919"/>
    <lineage>
        <taxon>Bacteria</taxon>
        <taxon>Bacillati</taxon>
        <taxon>Actinomycetota</taxon>
        <taxon>Actinomycetes</taxon>
        <taxon>Micrococcales</taxon>
        <taxon>Microbacteriaceae</taxon>
        <taxon>Curtobacterium</taxon>
    </lineage>
</organism>
<dbReference type="PANTHER" id="PTHR13504:SF38">
    <property type="entry name" value="FIDO DOMAIN-CONTAINING PROTEIN"/>
    <property type="match status" value="1"/>
</dbReference>
<dbReference type="PROSITE" id="PS51459">
    <property type="entry name" value="FIDO"/>
    <property type="match status" value="1"/>
</dbReference>
<comment type="caution">
    <text evidence="3">The sequence shown here is derived from an EMBL/GenBank/DDBJ whole genome shotgun (WGS) entry which is preliminary data.</text>
</comment>
<dbReference type="InterPro" id="IPR025758">
    <property type="entry name" value="Fic/DOC_N"/>
</dbReference>
<feature type="region of interest" description="Disordered" evidence="1">
    <location>
        <begin position="403"/>
        <end position="422"/>
    </location>
</feature>
<evidence type="ECO:0000259" key="2">
    <source>
        <dbReference type="PROSITE" id="PS51459"/>
    </source>
</evidence>
<dbReference type="RefSeq" id="WP_206647597.1">
    <property type="nucleotide sequence ID" value="NZ_JAHEWS010000004.1"/>
</dbReference>
<dbReference type="Proteomes" id="UP001519641">
    <property type="component" value="Unassembled WGS sequence"/>
</dbReference>
<dbReference type="Pfam" id="PF02661">
    <property type="entry name" value="Fic"/>
    <property type="match status" value="1"/>
</dbReference>
<evidence type="ECO:0000256" key="1">
    <source>
        <dbReference type="SAM" id="MobiDB-lite"/>
    </source>
</evidence>
<reference evidence="3 4" key="1">
    <citation type="submission" date="2021-05" db="EMBL/GenBank/DDBJ databases">
        <title>Whole genome sequence of Curtobacterium flaccumfaciens pv. flaccumfaciens strain CFBP 8819.</title>
        <authorList>
            <person name="Osdaghi E."/>
            <person name="Taghouti G."/>
            <person name="Portier P."/>
            <person name="Fazliarab A."/>
            <person name="Taghavi S.M."/>
            <person name="Briand M."/>
            <person name="Le-Saux M."/>
            <person name="Jacques M.-A."/>
        </authorList>
    </citation>
    <scope>NUCLEOTIDE SEQUENCE [LARGE SCALE GENOMIC DNA]</scope>
    <source>
        <strain evidence="3 4">CFBP 8819</strain>
    </source>
</reference>
<dbReference type="Pfam" id="PF13784">
    <property type="entry name" value="Fic_N"/>
    <property type="match status" value="1"/>
</dbReference>
<accession>A0ABS5VFY9</accession>
<dbReference type="InterPro" id="IPR040198">
    <property type="entry name" value="Fido_containing"/>
</dbReference>
<keyword evidence="4" id="KW-1185">Reference proteome</keyword>
<dbReference type="PANTHER" id="PTHR13504">
    <property type="entry name" value="FIDO DOMAIN-CONTAINING PROTEIN DDB_G0283145"/>
    <property type="match status" value="1"/>
</dbReference>
<name>A0ABS5VFY9_9MICO</name>
<dbReference type="InterPro" id="IPR036597">
    <property type="entry name" value="Fido-like_dom_sf"/>
</dbReference>
<sequence>MASYETIRRTGDPAAATRAFRMPMVFDAYVPDPLQGRTVDLGPTEQAAVLEATAAVTEAETRSTLLGSGDALGRMLLRAEAVGSSMIEGLEVSPRKLLEEEARGRSPLGQWSTATEVLGNIDAMTFLTESVGPGSPVTLDLLLEAHRRLMEASATPEVGGTVRAVQNWIGGPTPAAAVFVPPVPERVPGLLDDLLAFVNSSTLPTIAIAAVAHAQFETIHPFADGNGRIGRALIHAVLRSRGLTVESSPPVSLVLATRAVDYEAGLQRFRSTEPPSSEPAQRAVGQFVRLFAEAMAEVVDRMAQFEHELVRIKESWRSALVGVRSDSAAWSALELAPRMPVLTAQTFAAATGRSEQAANTALGVLVERGVLTQRSAGRRNRVFEADAVIGALALLERRLASPAGDTGVVPPTRHVPAAPPRA</sequence>
<dbReference type="InterPro" id="IPR003812">
    <property type="entry name" value="Fido"/>
</dbReference>
<proteinExistence type="predicted"/>
<dbReference type="SUPFAM" id="SSF140931">
    <property type="entry name" value="Fic-like"/>
    <property type="match status" value="1"/>
</dbReference>
<gene>
    <name evidence="3" type="ORF">KK097_03740</name>
</gene>
<evidence type="ECO:0000313" key="3">
    <source>
        <dbReference type="EMBL" id="MBT1586922.1"/>
    </source>
</evidence>
<dbReference type="Gene3D" id="1.10.3290.10">
    <property type="entry name" value="Fido-like domain"/>
    <property type="match status" value="1"/>
</dbReference>
<evidence type="ECO:0000313" key="4">
    <source>
        <dbReference type="Proteomes" id="UP001519641"/>
    </source>
</evidence>
<protein>
    <submittedName>
        <fullName evidence="3">Fic family protein</fullName>
    </submittedName>
</protein>
<feature type="domain" description="Fido" evidence="2">
    <location>
        <begin position="137"/>
        <end position="293"/>
    </location>
</feature>